<dbReference type="EMBL" id="BARW01025509">
    <property type="protein sequence ID" value="GAJ09374.1"/>
    <property type="molecule type" value="Genomic_DNA"/>
</dbReference>
<dbReference type="PROSITE" id="PS50202">
    <property type="entry name" value="MSP"/>
    <property type="match status" value="1"/>
</dbReference>
<proteinExistence type="predicted"/>
<organism evidence="2">
    <name type="scientific">marine sediment metagenome</name>
    <dbReference type="NCBI Taxonomy" id="412755"/>
    <lineage>
        <taxon>unclassified sequences</taxon>
        <taxon>metagenomes</taxon>
        <taxon>ecological metagenomes</taxon>
    </lineage>
</organism>
<dbReference type="PANTHER" id="PTHR37833:SF1">
    <property type="entry name" value="SIGNAL PEPTIDE PROTEIN"/>
    <property type="match status" value="1"/>
</dbReference>
<dbReference type="AlphaFoldDB" id="X1TVU1"/>
<protein>
    <recommendedName>
        <fullName evidence="1">MSP domain-containing protein</fullName>
    </recommendedName>
</protein>
<comment type="caution">
    <text evidence="2">The sequence shown here is derived from an EMBL/GenBank/DDBJ whole genome shotgun (WGS) entry which is preliminary data.</text>
</comment>
<name>X1TVU1_9ZZZZ</name>
<dbReference type="Pfam" id="PF07610">
    <property type="entry name" value="DUF1573"/>
    <property type="match status" value="1"/>
</dbReference>
<dbReference type="PANTHER" id="PTHR37833">
    <property type="entry name" value="LIPOPROTEIN-RELATED"/>
    <property type="match status" value="1"/>
</dbReference>
<accession>X1TVU1</accession>
<dbReference type="Gene3D" id="2.60.40.10">
    <property type="entry name" value="Immunoglobulins"/>
    <property type="match status" value="2"/>
</dbReference>
<evidence type="ECO:0000259" key="1">
    <source>
        <dbReference type="PROSITE" id="PS50202"/>
    </source>
</evidence>
<reference evidence="2" key="1">
    <citation type="journal article" date="2014" name="Front. Microbiol.">
        <title>High frequency of phylogenetically diverse reductive dehalogenase-homologous genes in deep subseafloor sedimentary metagenomes.</title>
        <authorList>
            <person name="Kawai M."/>
            <person name="Futagami T."/>
            <person name="Toyoda A."/>
            <person name="Takaki Y."/>
            <person name="Nishi S."/>
            <person name="Hori S."/>
            <person name="Arai W."/>
            <person name="Tsubouchi T."/>
            <person name="Morono Y."/>
            <person name="Uchiyama I."/>
            <person name="Ito T."/>
            <person name="Fujiyama A."/>
            <person name="Inagaki F."/>
            <person name="Takami H."/>
        </authorList>
    </citation>
    <scope>NUCLEOTIDE SEQUENCE</scope>
    <source>
        <strain evidence="2">Expedition CK06-06</strain>
    </source>
</reference>
<dbReference type="InterPro" id="IPR013783">
    <property type="entry name" value="Ig-like_fold"/>
</dbReference>
<dbReference type="InterPro" id="IPR000535">
    <property type="entry name" value="MSP_dom"/>
</dbReference>
<dbReference type="GO" id="GO:0005737">
    <property type="term" value="C:cytoplasm"/>
    <property type="evidence" value="ECO:0007669"/>
    <property type="project" value="UniProtKB-SubCell"/>
</dbReference>
<dbReference type="InterPro" id="IPR011467">
    <property type="entry name" value="DUF1573"/>
</dbReference>
<feature type="domain" description="MSP" evidence="1">
    <location>
        <begin position="132"/>
        <end position="206"/>
    </location>
</feature>
<sequence>MGDVVPREKTIEDIYPYPIGGMRFKSNHIAFVKIKKGQQKTVLLEMINNSNEKITISFTGVPSHLKVKASPETIKPKEKGFIETTYDAGKKNDWGFVIDRLQILLNDKAEKNNRLTVSATIEEDFSGLTPEDLENAPKAEFESKTFNFGTMKQKSSASYEFVFKNTGKSDLIIRKIKSTCGCTVVNPKETVIKPGQTSSLQAIFNS</sequence>
<gene>
    <name evidence="2" type="ORF">S12H4_41802</name>
</gene>
<feature type="non-terminal residue" evidence="2">
    <location>
        <position position="206"/>
    </location>
</feature>
<dbReference type="GO" id="GO:0005929">
    <property type="term" value="C:cilium"/>
    <property type="evidence" value="ECO:0007669"/>
    <property type="project" value="UniProtKB-SubCell"/>
</dbReference>
<evidence type="ECO:0000313" key="2">
    <source>
        <dbReference type="EMBL" id="GAJ09374.1"/>
    </source>
</evidence>